<reference evidence="3" key="1">
    <citation type="journal article" date="2019" name="Int. J. Syst. Evol. Microbiol.">
        <title>The Global Catalogue of Microorganisms (GCM) 10K type strain sequencing project: providing services to taxonomists for standard genome sequencing and annotation.</title>
        <authorList>
            <consortium name="The Broad Institute Genomics Platform"/>
            <consortium name="The Broad Institute Genome Sequencing Center for Infectious Disease"/>
            <person name="Wu L."/>
            <person name="Ma J."/>
        </authorList>
    </citation>
    <scope>NUCLEOTIDE SEQUENCE [LARGE SCALE GENOMIC DNA]</scope>
    <source>
        <strain evidence="3">JCM 4816</strain>
    </source>
</reference>
<keyword evidence="1" id="KW-0732">Signal</keyword>
<name>A0ABW1G3V1_9ACTN</name>
<evidence type="ECO:0000256" key="1">
    <source>
        <dbReference type="SAM" id="SignalP"/>
    </source>
</evidence>
<dbReference type="RefSeq" id="WP_380583713.1">
    <property type="nucleotide sequence ID" value="NZ_JBHSQJ010000064.1"/>
</dbReference>
<evidence type="ECO:0000313" key="2">
    <source>
        <dbReference type="EMBL" id="MFC5908635.1"/>
    </source>
</evidence>
<feature type="signal peptide" evidence="1">
    <location>
        <begin position="1"/>
        <end position="28"/>
    </location>
</feature>
<accession>A0ABW1G3V1</accession>
<dbReference type="Proteomes" id="UP001596174">
    <property type="component" value="Unassembled WGS sequence"/>
</dbReference>
<protein>
    <submittedName>
        <fullName evidence="2">Uncharacterized protein</fullName>
    </submittedName>
</protein>
<organism evidence="2 3">
    <name type="scientific">Streptacidiphilus monticola</name>
    <dbReference type="NCBI Taxonomy" id="2161674"/>
    <lineage>
        <taxon>Bacteria</taxon>
        <taxon>Bacillati</taxon>
        <taxon>Actinomycetota</taxon>
        <taxon>Actinomycetes</taxon>
        <taxon>Kitasatosporales</taxon>
        <taxon>Streptomycetaceae</taxon>
        <taxon>Streptacidiphilus</taxon>
    </lineage>
</organism>
<proteinExistence type="predicted"/>
<keyword evidence="3" id="KW-1185">Reference proteome</keyword>
<gene>
    <name evidence="2" type="ORF">ACFP3V_15605</name>
</gene>
<sequence length="196" mass="21161">MTWMRTAAAAAAVAVAGSLIALPGQAHAVTAADCKDGSLASKFNGTVPVARKPGQKADNFLGFTNTRPHATGPVNMMVVVTPGTVRVGPAPTLWWRVDHGSWHRAAFTFQRGGTRAASEWYISGVNIGSFAAHQKRTVELSWSFSAKAQRTWWWGYVALGTAACQKANLYEQGFSSYTVVYDTSKALTHPHPAQRR</sequence>
<dbReference type="EMBL" id="JBHSQJ010000064">
    <property type="protein sequence ID" value="MFC5908635.1"/>
    <property type="molecule type" value="Genomic_DNA"/>
</dbReference>
<feature type="chain" id="PRO_5046911197" evidence="1">
    <location>
        <begin position="29"/>
        <end position="196"/>
    </location>
</feature>
<comment type="caution">
    <text evidence="2">The sequence shown here is derived from an EMBL/GenBank/DDBJ whole genome shotgun (WGS) entry which is preliminary data.</text>
</comment>
<evidence type="ECO:0000313" key="3">
    <source>
        <dbReference type="Proteomes" id="UP001596174"/>
    </source>
</evidence>